<evidence type="ECO:0000313" key="2">
    <source>
        <dbReference type="EMBL" id="KAJ9143736.1"/>
    </source>
</evidence>
<evidence type="ECO:0000313" key="3">
    <source>
        <dbReference type="Proteomes" id="UP001174694"/>
    </source>
</evidence>
<dbReference type="Proteomes" id="UP001174694">
    <property type="component" value="Unassembled WGS sequence"/>
</dbReference>
<dbReference type="AlphaFoldDB" id="A0AA38RE16"/>
<accession>A0AA38RE16</accession>
<comment type="caution">
    <text evidence="2">The sequence shown here is derived from an EMBL/GenBank/DDBJ whole genome shotgun (WGS) entry which is preliminary data.</text>
</comment>
<reference evidence="2" key="1">
    <citation type="submission" date="2022-07" db="EMBL/GenBank/DDBJ databases">
        <title>Fungi with potential for degradation of polypropylene.</title>
        <authorList>
            <person name="Gostincar C."/>
        </authorList>
    </citation>
    <scope>NUCLEOTIDE SEQUENCE</scope>
    <source>
        <strain evidence="2">EXF-13308</strain>
    </source>
</reference>
<evidence type="ECO:0008006" key="4">
    <source>
        <dbReference type="Google" id="ProtNLM"/>
    </source>
</evidence>
<feature type="coiled-coil region" evidence="1">
    <location>
        <begin position="120"/>
        <end position="147"/>
    </location>
</feature>
<proteinExistence type="predicted"/>
<gene>
    <name evidence="2" type="ORF">NKR23_g6340</name>
</gene>
<evidence type="ECO:0000256" key="1">
    <source>
        <dbReference type="SAM" id="Coils"/>
    </source>
</evidence>
<organism evidence="2 3">
    <name type="scientific">Pleurostoma richardsiae</name>
    <dbReference type="NCBI Taxonomy" id="41990"/>
    <lineage>
        <taxon>Eukaryota</taxon>
        <taxon>Fungi</taxon>
        <taxon>Dikarya</taxon>
        <taxon>Ascomycota</taxon>
        <taxon>Pezizomycotina</taxon>
        <taxon>Sordariomycetes</taxon>
        <taxon>Sordariomycetidae</taxon>
        <taxon>Calosphaeriales</taxon>
        <taxon>Pleurostomataceae</taxon>
        <taxon>Pleurostoma</taxon>
    </lineage>
</organism>
<keyword evidence="1" id="KW-0175">Coiled coil</keyword>
<protein>
    <recommendedName>
        <fullName evidence="4">Fungal N-terminal domain-containing protein</fullName>
    </recommendedName>
</protein>
<keyword evidence="3" id="KW-1185">Reference proteome</keyword>
<dbReference type="EMBL" id="JANBVO010000018">
    <property type="protein sequence ID" value="KAJ9143736.1"/>
    <property type="molecule type" value="Genomic_DNA"/>
</dbReference>
<sequence>MEVAAAAAGFISLGIQVAGGVVTYLDAVKARQQDLEAATERARQLHVQLQTIESATRAPDAQHQEMTNNVRVCATECKKRLKLLEDFLVEISGCRSSAASSSGSLRLKESVEWIKQNGTYPFKRRNIETLEKRLEGANEALQVALMTLNVCLSSTVHDNVSAVLAGSKSLETKVLDMYTKADMGFRRTELVLRDQSQQLEQSLPVIEQKLTNVRGTVDAIHSAQVMFSTQLVSVEDMLDKALQQ</sequence>
<name>A0AA38RE16_9PEZI</name>
<feature type="coiled-coil region" evidence="1">
    <location>
        <begin position="25"/>
        <end position="55"/>
    </location>
</feature>